<protein>
    <submittedName>
        <fullName evidence="1">Uncharacterized protein</fullName>
    </submittedName>
</protein>
<gene>
    <name evidence="1" type="ORF">RND71_039894</name>
</gene>
<dbReference type="Proteomes" id="UP001291623">
    <property type="component" value="Unassembled WGS sequence"/>
</dbReference>
<dbReference type="EMBL" id="JAVYJV010000022">
    <property type="protein sequence ID" value="KAK4341393.1"/>
    <property type="molecule type" value="Genomic_DNA"/>
</dbReference>
<accession>A0AAE1UR23</accession>
<dbReference type="AlphaFoldDB" id="A0AAE1UR23"/>
<organism evidence="1 2">
    <name type="scientific">Anisodus tanguticus</name>
    <dbReference type="NCBI Taxonomy" id="243964"/>
    <lineage>
        <taxon>Eukaryota</taxon>
        <taxon>Viridiplantae</taxon>
        <taxon>Streptophyta</taxon>
        <taxon>Embryophyta</taxon>
        <taxon>Tracheophyta</taxon>
        <taxon>Spermatophyta</taxon>
        <taxon>Magnoliopsida</taxon>
        <taxon>eudicotyledons</taxon>
        <taxon>Gunneridae</taxon>
        <taxon>Pentapetalae</taxon>
        <taxon>asterids</taxon>
        <taxon>lamiids</taxon>
        <taxon>Solanales</taxon>
        <taxon>Solanaceae</taxon>
        <taxon>Solanoideae</taxon>
        <taxon>Hyoscyameae</taxon>
        <taxon>Anisodus</taxon>
    </lineage>
</organism>
<keyword evidence="2" id="KW-1185">Reference proteome</keyword>
<comment type="caution">
    <text evidence="1">The sequence shown here is derived from an EMBL/GenBank/DDBJ whole genome shotgun (WGS) entry which is preliminary data.</text>
</comment>
<proteinExistence type="predicted"/>
<reference evidence="1" key="1">
    <citation type="submission" date="2023-12" db="EMBL/GenBank/DDBJ databases">
        <title>Genome assembly of Anisodus tanguticus.</title>
        <authorList>
            <person name="Wang Y.-J."/>
        </authorList>
    </citation>
    <scope>NUCLEOTIDE SEQUENCE</scope>
    <source>
        <strain evidence="1">KB-2021</strain>
        <tissue evidence="1">Leaf</tissue>
    </source>
</reference>
<evidence type="ECO:0000313" key="2">
    <source>
        <dbReference type="Proteomes" id="UP001291623"/>
    </source>
</evidence>
<sequence length="126" mass="13911">MVAFSSIYSCITLAGSKSSSFTNVNMRAARYPFTSVVLPEGASQLLMSYSQNFPSVSNCWNGIYGSSLATVPPSQECRLCQGTLPNCMALYCVHSESDPHIIHHERTLGSYKPFELLPHRNLPFCL</sequence>
<name>A0AAE1UR23_9SOLA</name>
<evidence type="ECO:0000313" key="1">
    <source>
        <dbReference type="EMBL" id="KAK4341393.1"/>
    </source>
</evidence>